<gene>
    <name evidence="2" type="ORF">AVEN_217847_1</name>
</gene>
<evidence type="ECO:0000256" key="1">
    <source>
        <dbReference type="SAM" id="MobiDB-lite"/>
    </source>
</evidence>
<accession>A0A4Y2VFR6</accession>
<dbReference type="EMBL" id="BGPR01046053">
    <property type="protein sequence ID" value="GBO22996.1"/>
    <property type="molecule type" value="Genomic_DNA"/>
</dbReference>
<sequence length="80" mass="8983">MLKNGRTDVNDAYCEERPSTSSNAEMVARVNEHILANRRVTDAIANKMLGRHLSRHPFLQTSAPHQLKNPKIQGTSICLE</sequence>
<dbReference type="OrthoDB" id="10017160at2759"/>
<proteinExistence type="predicted"/>
<evidence type="ECO:0000313" key="2">
    <source>
        <dbReference type="EMBL" id="GBO22996.1"/>
    </source>
</evidence>
<feature type="compositionally biased region" description="Basic and acidic residues" evidence="1">
    <location>
        <begin position="1"/>
        <end position="18"/>
    </location>
</feature>
<comment type="caution">
    <text evidence="2">The sequence shown here is derived from an EMBL/GenBank/DDBJ whole genome shotgun (WGS) entry which is preliminary data.</text>
</comment>
<organism evidence="2 3">
    <name type="scientific">Araneus ventricosus</name>
    <name type="common">Orbweaver spider</name>
    <name type="synonym">Epeira ventricosa</name>
    <dbReference type="NCBI Taxonomy" id="182803"/>
    <lineage>
        <taxon>Eukaryota</taxon>
        <taxon>Metazoa</taxon>
        <taxon>Ecdysozoa</taxon>
        <taxon>Arthropoda</taxon>
        <taxon>Chelicerata</taxon>
        <taxon>Arachnida</taxon>
        <taxon>Araneae</taxon>
        <taxon>Araneomorphae</taxon>
        <taxon>Entelegynae</taxon>
        <taxon>Araneoidea</taxon>
        <taxon>Araneidae</taxon>
        <taxon>Araneus</taxon>
    </lineage>
</organism>
<dbReference type="Proteomes" id="UP000499080">
    <property type="component" value="Unassembled WGS sequence"/>
</dbReference>
<keyword evidence="3" id="KW-1185">Reference proteome</keyword>
<feature type="region of interest" description="Disordered" evidence="1">
    <location>
        <begin position="60"/>
        <end position="80"/>
    </location>
</feature>
<protein>
    <submittedName>
        <fullName evidence="2">Uncharacterized protein</fullName>
    </submittedName>
</protein>
<evidence type="ECO:0000313" key="3">
    <source>
        <dbReference type="Proteomes" id="UP000499080"/>
    </source>
</evidence>
<name>A0A4Y2VFR6_ARAVE</name>
<feature type="region of interest" description="Disordered" evidence="1">
    <location>
        <begin position="1"/>
        <end position="23"/>
    </location>
</feature>
<dbReference type="AlphaFoldDB" id="A0A4Y2VFR6"/>
<reference evidence="2 3" key="1">
    <citation type="journal article" date="2019" name="Sci. Rep.">
        <title>Orb-weaving spider Araneus ventricosus genome elucidates the spidroin gene catalogue.</title>
        <authorList>
            <person name="Kono N."/>
            <person name="Nakamura H."/>
            <person name="Ohtoshi R."/>
            <person name="Moran D.A.P."/>
            <person name="Shinohara A."/>
            <person name="Yoshida Y."/>
            <person name="Fujiwara M."/>
            <person name="Mori M."/>
            <person name="Tomita M."/>
            <person name="Arakawa K."/>
        </authorList>
    </citation>
    <scope>NUCLEOTIDE SEQUENCE [LARGE SCALE GENOMIC DNA]</scope>
</reference>